<organism evidence="1 2">
    <name type="scientific">Chlamydomonas reinhardtii</name>
    <name type="common">Chlamydomonas smithii</name>
    <dbReference type="NCBI Taxonomy" id="3055"/>
    <lineage>
        <taxon>Eukaryota</taxon>
        <taxon>Viridiplantae</taxon>
        <taxon>Chlorophyta</taxon>
        <taxon>core chlorophytes</taxon>
        <taxon>Chlorophyceae</taxon>
        <taxon>CS clade</taxon>
        <taxon>Chlamydomonadales</taxon>
        <taxon>Chlamydomonadaceae</taxon>
        <taxon>Chlamydomonas</taxon>
    </lineage>
</organism>
<accession>A0A2K3DXM5</accession>
<dbReference type="RefSeq" id="XP_042926155.1">
    <property type="nucleotide sequence ID" value="XM_043061025.1"/>
</dbReference>
<dbReference type="ExpressionAtlas" id="A0A2K3DXM5">
    <property type="expression patterns" value="baseline and differential"/>
</dbReference>
<protein>
    <submittedName>
        <fullName evidence="1">Uncharacterized protein</fullName>
    </submittedName>
</protein>
<evidence type="ECO:0000313" key="1">
    <source>
        <dbReference type="EMBL" id="PNW85294.1"/>
    </source>
</evidence>
<gene>
    <name evidence="1" type="ORF">CHLRE_03g179840v5</name>
</gene>
<dbReference type="Gramene" id="PNW85294">
    <property type="protein sequence ID" value="PNW85294"/>
    <property type="gene ID" value="CHLRE_03g179840v5"/>
</dbReference>
<name>A0A2K3DXM5_CHLRE</name>
<reference evidence="1 2" key="1">
    <citation type="journal article" date="2007" name="Science">
        <title>The Chlamydomonas genome reveals the evolution of key animal and plant functions.</title>
        <authorList>
            <person name="Merchant S.S."/>
            <person name="Prochnik S.E."/>
            <person name="Vallon O."/>
            <person name="Harris E.H."/>
            <person name="Karpowicz S.J."/>
            <person name="Witman G.B."/>
            <person name="Terry A."/>
            <person name="Salamov A."/>
            <person name="Fritz-Laylin L.K."/>
            <person name="Marechal-Drouard L."/>
            <person name="Marshall W.F."/>
            <person name="Qu L.H."/>
            <person name="Nelson D.R."/>
            <person name="Sanderfoot A.A."/>
            <person name="Spalding M.H."/>
            <person name="Kapitonov V.V."/>
            <person name="Ren Q."/>
            <person name="Ferris P."/>
            <person name="Lindquist E."/>
            <person name="Shapiro H."/>
            <person name="Lucas S.M."/>
            <person name="Grimwood J."/>
            <person name="Schmutz J."/>
            <person name="Cardol P."/>
            <person name="Cerutti H."/>
            <person name="Chanfreau G."/>
            <person name="Chen C.L."/>
            <person name="Cognat V."/>
            <person name="Croft M.T."/>
            <person name="Dent R."/>
            <person name="Dutcher S."/>
            <person name="Fernandez E."/>
            <person name="Fukuzawa H."/>
            <person name="Gonzalez-Ballester D."/>
            <person name="Gonzalez-Halphen D."/>
            <person name="Hallmann A."/>
            <person name="Hanikenne M."/>
            <person name="Hippler M."/>
            <person name="Inwood W."/>
            <person name="Jabbari K."/>
            <person name="Kalanon M."/>
            <person name="Kuras R."/>
            <person name="Lefebvre P.A."/>
            <person name="Lemaire S.D."/>
            <person name="Lobanov A.V."/>
            <person name="Lohr M."/>
            <person name="Manuell A."/>
            <person name="Meier I."/>
            <person name="Mets L."/>
            <person name="Mittag M."/>
            <person name="Mittelmeier T."/>
            <person name="Moroney J.V."/>
            <person name="Moseley J."/>
            <person name="Napoli C."/>
            <person name="Nedelcu A.M."/>
            <person name="Niyogi K."/>
            <person name="Novoselov S.V."/>
            <person name="Paulsen I.T."/>
            <person name="Pazour G."/>
            <person name="Purton S."/>
            <person name="Ral J.P."/>
            <person name="Riano-Pachon D.M."/>
            <person name="Riekhof W."/>
            <person name="Rymarquis L."/>
            <person name="Schroda M."/>
            <person name="Stern D."/>
            <person name="Umen J."/>
            <person name="Willows R."/>
            <person name="Wilson N."/>
            <person name="Zimmer S.L."/>
            <person name="Allmer J."/>
            <person name="Balk J."/>
            <person name="Bisova K."/>
            <person name="Chen C.J."/>
            <person name="Elias M."/>
            <person name="Gendler K."/>
            <person name="Hauser C."/>
            <person name="Lamb M.R."/>
            <person name="Ledford H."/>
            <person name="Long J.C."/>
            <person name="Minagawa J."/>
            <person name="Page M.D."/>
            <person name="Pan J."/>
            <person name="Pootakham W."/>
            <person name="Roje S."/>
            <person name="Rose A."/>
            <person name="Stahlberg E."/>
            <person name="Terauchi A.M."/>
            <person name="Yang P."/>
            <person name="Ball S."/>
            <person name="Bowler C."/>
            <person name="Dieckmann C.L."/>
            <person name="Gladyshev V.N."/>
            <person name="Green P."/>
            <person name="Jorgensen R."/>
            <person name="Mayfield S."/>
            <person name="Mueller-Roeber B."/>
            <person name="Rajamani S."/>
            <person name="Sayre R.T."/>
            <person name="Brokstein P."/>
            <person name="Dubchak I."/>
            <person name="Goodstein D."/>
            <person name="Hornick L."/>
            <person name="Huang Y.W."/>
            <person name="Jhaveri J."/>
            <person name="Luo Y."/>
            <person name="Martinez D."/>
            <person name="Ngau W.C."/>
            <person name="Otillar B."/>
            <person name="Poliakov A."/>
            <person name="Porter A."/>
            <person name="Szajkowski L."/>
            <person name="Werner G."/>
            <person name="Zhou K."/>
            <person name="Grigoriev I.V."/>
            <person name="Rokhsar D.S."/>
            <person name="Grossman A.R."/>
        </authorList>
    </citation>
    <scope>NUCLEOTIDE SEQUENCE [LARGE SCALE GENOMIC DNA]</scope>
    <source>
        <strain evidence="2">CC-503</strain>
    </source>
</reference>
<dbReference type="GeneID" id="66052897"/>
<dbReference type="Proteomes" id="UP000006906">
    <property type="component" value="Chromosome 3"/>
</dbReference>
<proteinExistence type="predicted"/>
<dbReference type="AlphaFoldDB" id="A0A2K3DXM5"/>
<sequence length="68" mass="7468">MHPHTPGHQDDAQLPVGDQRRAALLPTQLLHPLAMDPAVDADDWLAQLAATPWTQVQELVWQSAAARV</sequence>
<dbReference type="KEGG" id="cre:CHLRE_03g179840v5"/>
<dbReference type="InParanoid" id="A0A2K3DXM5"/>
<evidence type="ECO:0000313" key="2">
    <source>
        <dbReference type="Proteomes" id="UP000006906"/>
    </source>
</evidence>
<keyword evidence="2" id="KW-1185">Reference proteome</keyword>
<dbReference type="EMBL" id="CM008964">
    <property type="protein sequence ID" value="PNW85294.1"/>
    <property type="molecule type" value="Genomic_DNA"/>
</dbReference>